<feature type="transmembrane region" description="Helical" evidence="7">
    <location>
        <begin position="85"/>
        <end position="104"/>
    </location>
</feature>
<feature type="domain" description="ABC transmembrane type-1" evidence="8">
    <location>
        <begin position="112"/>
        <end position="326"/>
    </location>
</feature>
<dbReference type="AlphaFoldDB" id="A0A1G9Q3Z9"/>
<dbReference type="GO" id="GO:0055085">
    <property type="term" value="P:transmembrane transport"/>
    <property type="evidence" value="ECO:0007669"/>
    <property type="project" value="InterPro"/>
</dbReference>
<comment type="similarity">
    <text evidence="7">Belongs to the binding-protein-dependent transport system permease family.</text>
</comment>
<dbReference type="PANTHER" id="PTHR30193">
    <property type="entry name" value="ABC TRANSPORTER PERMEASE PROTEIN"/>
    <property type="match status" value="1"/>
</dbReference>
<dbReference type="PROSITE" id="PS50928">
    <property type="entry name" value="ABC_TM1"/>
    <property type="match status" value="1"/>
</dbReference>
<protein>
    <submittedName>
        <fullName evidence="9">Arabinogalactan oligomer / maltooligosaccharide transport system permease protein</fullName>
    </submittedName>
</protein>
<evidence type="ECO:0000256" key="7">
    <source>
        <dbReference type="RuleBase" id="RU363032"/>
    </source>
</evidence>
<dbReference type="InterPro" id="IPR035277">
    <property type="entry name" value="MalF_N"/>
</dbReference>
<keyword evidence="10" id="KW-1185">Reference proteome</keyword>
<evidence type="ECO:0000256" key="3">
    <source>
        <dbReference type="ARBA" id="ARBA00022475"/>
    </source>
</evidence>
<reference evidence="10" key="1">
    <citation type="submission" date="2016-10" db="EMBL/GenBank/DDBJ databases">
        <authorList>
            <person name="Varghese N."/>
            <person name="Submissions S."/>
        </authorList>
    </citation>
    <scope>NUCLEOTIDE SEQUENCE [LARGE SCALE GENOMIC DNA]</scope>
    <source>
        <strain evidence="10">CGMCC 1.10119</strain>
    </source>
</reference>
<evidence type="ECO:0000313" key="10">
    <source>
        <dbReference type="Proteomes" id="UP000199451"/>
    </source>
</evidence>
<organism evidence="9 10">
    <name type="scientific">Halogranum gelatinilyticum</name>
    <dbReference type="NCBI Taxonomy" id="660521"/>
    <lineage>
        <taxon>Archaea</taxon>
        <taxon>Methanobacteriati</taxon>
        <taxon>Methanobacteriota</taxon>
        <taxon>Stenosarchaea group</taxon>
        <taxon>Halobacteria</taxon>
        <taxon>Halobacteriales</taxon>
        <taxon>Haloferacaceae</taxon>
    </lineage>
</organism>
<dbReference type="InterPro" id="IPR000515">
    <property type="entry name" value="MetI-like"/>
</dbReference>
<feature type="transmembrane region" description="Helical" evidence="7">
    <location>
        <begin position="58"/>
        <end position="78"/>
    </location>
</feature>
<dbReference type="SUPFAM" id="SSF160964">
    <property type="entry name" value="MalF N-terminal region-like"/>
    <property type="match status" value="1"/>
</dbReference>
<accession>A0A1G9Q3Z9</accession>
<evidence type="ECO:0000256" key="2">
    <source>
        <dbReference type="ARBA" id="ARBA00022448"/>
    </source>
</evidence>
<dbReference type="InterPro" id="IPR051393">
    <property type="entry name" value="ABC_transporter_permease"/>
</dbReference>
<dbReference type="PANTHER" id="PTHR30193:SF37">
    <property type="entry name" value="INNER MEMBRANE ABC TRANSPORTER PERMEASE PROTEIN YCJO"/>
    <property type="match status" value="1"/>
</dbReference>
<feature type="transmembrane region" description="Helical" evidence="7">
    <location>
        <begin position="24"/>
        <end position="46"/>
    </location>
</feature>
<dbReference type="Gene3D" id="1.20.58.370">
    <property type="entry name" value="MalF N-terminal region-like"/>
    <property type="match status" value="1"/>
</dbReference>
<dbReference type="Pfam" id="PF00528">
    <property type="entry name" value="BPD_transp_1"/>
    <property type="match status" value="1"/>
</dbReference>
<evidence type="ECO:0000256" key="1">
    <source>
        <dbReference type="ARBA" id="ARBA00004651"/>
    </source>
</evidence>
<keyword evidence="6 7" id="KW-0472">Membrane</keyword>
<dbReference type="Gene3D" id="1.10.3720.10">
    <property type="entry name" value="MetI-like"/>
    <property type="match status" value="1"/>
</dbReference>
<dbReference type="STRING" id="660521.SAMN04487949_0679"/>
<feature type="transmembrane region" description="Helical" evidence="7">
    <location>
        <begin position="305"/>
        <end position="325"/>
    </location>
</feature>
<dbReference type="EMBL" id="FNHL01000001">
    <property type="protein sequence ID" value="SDM05762.1"/>
    <property type="molecule type" value="Genomic_DNA"/>
</dbReference>
<keyword evidence="5 7" id="KW-1133">Transmembrane helix</keyword>
<feature type="transmembrane region" description="Helical" evidence="7">
    <location>
        <begin position="176"/>
        <end position="194"/>
    </location>
</feature>
<evidence type="ECO:0000313" key="9">
    <source>
        <dbReference type="EMBL" id="SDM05762.1"/>
    </source>
</evidence>
<evidence type="ECO:0000256" key="6">
    <source>
        <dbReference type="ARBA" id="ARBA00023136"/>
    </source>
</evidence>
<dbReference type="SUPFAM" id="SSF161098">
    <property type="entry name" value="MetI-like"/>
    <property type="match status" value="1"/>
</dbReference>
<dbReference type="GO" id="GO:0005886">
    <property type="term" value="C:plasma membrane"/>
    <property type="evidence" value="ECO:0007669"/>
    <property type="project" value="UniProtKB-SubCell"/>
</dbReference>
<dbReference type="RefSeq" id="WP_089694066.1">
    <property type="nucleotide sequence ID" value="NZ_FNHL01000001.1"/>
</dbReference>
<evidence type="ECO:0000256" key="5">
    <source>
        <dbReference type="ARBA" id="ARBA00022989"/>
    </source>
</evidence>
<dbReference type="OrthoDB" id="18784at2157"/>
<comment type="subcellular location">
    <subcellularLocation>
        <location evidence="1 7">Cell membrane</location>
        <topology evidence="1 7">Multi-pass membrane protein</topology>
    </subcellularLocation>
</comment>
<dbReference type="CDD" id="cd06261">
    <property type="entry name" value="TM_PBP2"/>
    <property type="match status" value="1"/>
</dbReference>
<keyword evidence="3" id="KW-1003">Cell membrane</keyword>
<keyword evidence="4 7" id="KW-0812">Transmembrane</keyword>
<keyword evidence="2 7" id="KW-0813">Transport</keyword>
<evidence type="ECO:0000259" key="8">
    <source>
        <dbReference type="PROSITE" id="PS50928"/>
    </source>
</evidence>
<dbReference type="Proteomes" id="UP000199451">
    <property type="component" value="Unassembled WGS sequence"/>
</dbReference>
<proteinExistence type="inferred from homology"/>
<feature type="transmembrane region" description="Helical" evidence="7">
    <location>
        <begin position="151"/>
        <end position="170"/>
    </location>
</feature>
<evidence type="ECO:0000256" key="4">
    <source>
        <dbReference type="ARBA" id="ARBA00022692"/>
    </source>
</evidence>
<gene>
    <name evidence="9" type="ORF">SAMN04487949_0679</name>
</gene>
<feature type="transmembrane region" description="Helical" evidence="7">
    <location>
        <begin position="116"/>
        <end position="139"/>
    </location>
</feature>
<sequence>MSTASRFARRIEEVPFLDKQDTSLLFVLPGLFVFSAFMLFPVVYLIGISFTDAAPGNLFAGEGALSVLTFGEATFVGLQNYTEVLFEGTFTVVLFGETLLTLPINGRFWNSFGVTWLFVATSVTLKIALSLGIALVVTGDRVRGKRFMRSLIILPMGLPAIFTITVWRGIFSSAQFGLANQILSSLGLGTVSWLSERWMAFLAYNVTEAWLAYPFMVIITVSALQDVPAELHEAAMVDGAGYFSRFFHVTLPSIKKPVLFATILTSAASFQQFLIPYVFNEGGPARANELIVVYGYREALAFSEYGRGAAISIIALLFIGAFMWLNVKRGKLADGVSDA</sequence>
<name>A0A1G9Q3Z9_9EURY</name>
<dbReference type="InterPro" id="IPR035906">
    <property type="entry name" value="MetI-like_sf"/>
</dbReference>